<evidence type="ECO:0000313" key="2">
    <source>
        <dbReference type="WBParaSite" id="jg18340"/>
    </source>
</evidence>
<name>A0A915DD13_9BILA</name>
<proteinExistence type="predicted"/>
<keyword evidence="1" id="KW-1185">Reference proteome</keyword>
<dbReference type="Proteomes" id="UP000887574">
    <property type="component" value="Unplaced"/>
</dbReference>
<reference evidence="2" key="1">
    <citation type="submission" date="2022-11" db="UniProtKB">
        <authorList>
            <consortium name="WormBaseParasite"/>
        </authorList>
    </citation>
    <scope>IDENTIFICATION</scope>
</reference>
<accession>A0A915DD13</accession>
<evidence type="ECO:0000313" key="1">
    <source>
        <dbReference type="Proteomes" id="UP000887574"/>
    </source>
</evidence>
<sequence>MGTALLTDWFQELFDGDKAIFRPKHLQLQGLRQVPNDYMNQALVTYSSLISAQKIVLLDFMQLPNVSRHTAEEVAAVCTKIKTSTIMKWLHADSNAAFFGPRIFNIQVELLEEPLVDVIDALFEVSFWVDPRPASFFLLAHRNADSVYGESHGWPSLEVTGDGESIGRSAVNTITGEHMHVGVISNKDYTNTNAGGVQLAGDDLYLERYSGSLQQSALYILQESQKMQGPQEKIVPVVLRGD</sequence>
<dbReference type="AlphaFoldDB" id="A0A915DD13"/>
<organism evidence="1 2">
    <name type="scientific">Ditylenchus dipsaci</name>
    <dbReference type="NCBI Taxonomy" id="166011"/>
    <lineage>
        <taxon>Eukaryota</taxon>
        <taxon>Metazoa</taxon>
        <taxon>Ecdysozoa</taxon>
        <taxon>Nematoda</taxon>
        <taxon>Chromadorea</taxon>
        <taxon>Rhabditida</taxon>
        <taxon>Tylenchina</taxon>
        <taxon>Tylenchomorpha</taxon>
        <taxon>Sphaerularioidea</taxon>
        <taxon>Anguinidae</taxon>
        <taxon>Anguininae</taxon>
        <taxon>Ditylenchus</taxon>
    </lineage>
</organism>
<protein>
    <submittedName>
        <fullName evidence="2">Uncharacterized protein</fullName>
    </submittedName>
</protein>
<dbReference type="WBParaSite" id="jg18340">
    <property type="protein sequence ID" value="jg18340"/>
    <property type="gene ID" value="jg18340"/>
</dbReference>